<dbReference type="Gene3D" id="3.30.1150.10">
    <property type="match status" value="1"/>
</dbReference>
<keyword evidence="9 11" id="KW-0472">Membrane</keyword>
<proteinExistence type="inferred from homology"/>
<dbReference type="PANTHER" id="PTHR33446:SF2">
    <property type="entry name" value="PROTEIN TONB"/>
    <property type="match status" value="1"/>
</dbReference>
<dbReference type="AlphaFoldDB" id="A0A0D0K9I9"/>
<keyword evidence="7" id="KW-0653">Protein transport</keyword>
<dbReference type="GO" id="GO:0031992">
    <property type="term" value="F:energy transducer activity"/>
    <property type="evidence" value="ECO:0007669"/>
    <property type="project" value="TreeGrafter"/>
</dbReference>
<dbReference type="NCBIfam" id="TIGR01352">
    <property type="entry name" value="tonB_Cterm"/>
    <property type="match status" value="1"/>
</dbReference>
<evidence type="ECO:0000259" key="12">
    <source>
        <dbReference type="PROSITE" id="PS52015"/>
    </source>
</evidence>
<evidence type="ECO:0000313" key="13">
    <source>
        <dbReference type="EMBL" id="KIQ05338.1"/>
    </source>
</evidence>
<protein>
    <submittedName>
        <fullName evidence="13">Energy transducer TonB</fullName>
    </submittedName>
</protein>
<dbReference type="Pfam" id="PF03544">
    <property type="entry name" value="TonB_C"/>
    <property type="match status" value="1"/>
</dbReference>
<accession>A0A0D0K9I9</accession>
<feature type="domain" description="TonB C-terminal" evidence="12">
    <location>
        <begin position="151"/>
        <end position="248"/>
    </location>
</feature>
<feature type="compositionally biased region" description="Pro residues" evidence="10">
    <location>
        <begin position="53"/>
        <end position="67"/>
    </location>
</feature>
<dbReference type="OrthoDB" id="8703302at2"/>
<dbReference type="GO" id="GO:0015031">
    <property type="term" value="P:protein transport"/>
    <property type="evidence" value="ECO:0007669"/>
    <property type="project" value="UniProtKB-KW"/>
</dbReference>
<keyword evidence="3" id="KW-0813">Transport</keyword>
<feature type="transmembrane region" description="Helical" evidence="11">
    <location>
        <begin position="7"/>
        <end position="31"/>
    </location>
</feature>
<keyword evidence="4" id="KW-1003">Cell membrane</keyword>
<feature type="region of interest" description="Disordered" evidence="10">
    <location>
        <begin position="53"/>
        <end position="150"/>
    </location>
</feature>
<dbReference type="PANTHER" id="PTHR33446">
    <property type="entry name" value="PROTEIN TONB-RELATED"/>
    <property type="match status" value="1"/>
</dbReference>
<evidence type="ECO:0000256" key="11">
    <source>
        <dbReference type="SAM" id="Phobius"/>
    </source>
</evidence>
<evidence type="ECO:0000256" key="2">
    <source>
        <dbReference type="ARBA" id="ARBA00006555"/>
    </source>
</evidence>
<dbReference type="InterPro" id="IPR051045">
    <property type="entry name" value="TonB-dependent_transducer"/>
</dbReference>
<dbReference type="SUPFAM" id="SSF74653">
    <property type="entry name" value="TolA/TonB C-terminal domain"/>
    <property type="match status" value="1"/>
</dbReference>
<dbReference type="InterPro" id="IPR037682">
    <property type="entry name" value="TonB_C"/>
</dbReference>
<dbReference type="GO" id="GO:0098797">
    <property type="term" value="C:plasma membrane protein complex"/>
    <property type="evidence" value="ECO:0007669"/>
    <property type="project" value="TreeGrafter"/>
</dbReference>
<comment type="subcellular location">
    <subcellularLocation>
        <location evidence="1">Cell inner membrane</location>
        <topology evidence="1">Single-pass membrane protein</topology>
        <orientation evidence="1">Periplasmic side</orientation>
    </subcellularLocation>
</comment>
<evidence type="ECO:0000256" key="6">
    <source>
        <dbReference type="ARBA" id="ARBA00022692"/>
    </source>
</evidence>
<dbReference type="Proteomes" id="UP000032068">
    <property type="component" value="Unassembled WGS sequence"/>
</dbReference>
<dbReference type="InterPro" id="IPR006260">
    <property type="entry name" value="TonB/TolA_C"/>
</dbReference>
<evidence type="ECO:0000256" key="3">
    <source>
        <dbReference type="ARBA" id="ARBA00022448"/>
    </source>
</evidence>
<name>A0A0D0K9I9_9PSED</name>
<evidence type="ECO:0000256" key="8">
    <source>
        <dbReference type="ARBA" id="ARBA00022989"/>
    </source>
</evidence>
<evidence type="ECO:0000256" key="5">
    <source>
        <dbReference type="ARBA" id="ARBA00022519"/>
    </source>
</evidence>
<feature type="compositionally biased region" description="Basic residues" evidence="10">
    <location>
        <begin position="93"/>
        <end position="103"/>
    </location>
</feature>
<feature type="compositionally biased region" description="Low complexity" evidence="10">
    <location>
        <begin position="130"/>
        <end position="141"/>
    </location>
</feature>
<gene>
    <name evidence="13" type="ORF">RU08_03870</name>
</gene>
<evidence type="ECO:0000313" key="14">
    <source>
        <dbReference type="Proteomes" id="UP000032068"/>
    </source>
</evidence>
<keyword evidence="8 11" id="KW-1133">Transmembrane helix</keyword>
<reference evidence="13 14" key="1">
    <citation type="submission" date="2014-12" db="EMBL/GenBank/DDBJ databases">
        <title>16Stimator: statistical estimation of ribosomal gene copy numbers from draft genome assemblies.</title>
        <authorList>
            <person name="Perisin M.A."/>
            <person name="Vetter M."/>
            <person name="Gilbert J.A."/>
            <person name="Bergelson J."/>
        </authorList>
    </citation>
    <scope>NUCLEOTIDE SEQUENCE [LARGE SCALE GENOMIC DNA]</scope>
    <source>
        <strain evidence="13 14">MEJ086</strain>
    </source>
</reference>
<dbReference type="PRINTS" id="PR01217">
    <property type="entry name" value="PRICHEXTENSN"/>
</dbReference>
<dbReference type="PROSITE" id="PS52015">
    <property type="entry name" value="TONB_CTD"/>
    <property type="match status" value="1"/>
</dbReference>
<comment type="caution">
    <text evidence="13">The sequence shown here is derived from an EMBL/GenBank/DDBJ whole genome shotgun (WGS) entry which is preliminary data.</text>
</comment>
<organism evidence="13 14">
    <name type="scientific">Pseudomonas fulva</name>
    <dbReference type="NCBI Taxonomy" id="47880"/>
    <lineage>
        <taxon>Bacteria</taxon>
        <taxon>Pseudomonadati</taxon>
        <taxon>Pseudomonadota</taxon>
        <taxon>Gammaproteobacteria</taxon>
        <taxon>Pseudomonadales</taxon>
        <taxon>Pseudomonadaceae</taxon>
        <taxon>Pseudomonas</taxon>
    </lineage>
</organism>
<evidence type="ECO:0000256" key="4">
    <source>
        <dbReference type="ARBA" id="ARBA00022475"/>
    </source>
</evidence>
<evidence type="ECO:0000256" key="1">
    <source>
        <dbReference type="ARBA" id="ARBA00004383"/>
    </source>
</evidence>
<keyword evidence="5" id="KW-0997">Cell inner membrane</keyword>
<keyword evidence="6 11" id="KW-0812">Transmembrane</keyword>
<dbReference type="EMBL" id="JXQW01000006">
    <property type="protein sequence ID" value="KIQ05338.1"/>
    <property type="molecule type" value="Genomic_DNA"/>
</dbReference>
<dbReference type="RefSeq" id="WP_042552485.1">
    <property type="nucleotide sequence ID" value="NZ_JXQW01000006.1"/>
</dbReference>
<comment type="similarity">
    <text evidence="2">Belongs to the TonB family.</text>
</comment>
<evidence type="ECO:0000256" key="10">
    <source>
        <dbReference type="SAM" id="MobiDB-lite"/>
    </source>
</evidence>
<evidence type="ECO:0000256" key="9">
    <source>
        <dbReference type="ARBA" id="ARBA00023136"/>
    </source>
</evidence>
<sequence>MKKSSRTFSWFASLVIVVGLHIGLFLWAMYWQPQATPIELPPAAMIVELEPLPPAAPKPAPPPPPEVVPEEPEPQPKLVEAPKPTLAVTPPKPKPKPKPKPPKPKPPEPKPPEPQDEPPEDAPPAPPAPAQAKPAAPQQAPISSPSKAEVSWQSELLGHLAKHKRYPEDARRRGLEGVNRLRFVVDANGMVLSYTLVGKSSSASLDRATLQMIRRAQPLPKPPAELLKDGSVEIVAPFIYSLERGRGR</sequence>
<dbReference type="GO" id="GO:0055085">
    <property type="term" value="P:transmembrane transport"/>
    <property type="evidence" value="ECO:0007669"/>
    <property type="project" value="InterPro"/>
</dbReference>
<evidence type="ECO:0000256" key="7">
    <source>
        <dbReference type="ARBA" id="ARBA00022927"/>
    </source>
</evidence>